<dbReference type="AlphaFoldDB" id="A0A845HQ21"/>
<gene>
    <name evidence="1" type="ORF">GTP81_29260</name>
</gene>
<sequence>MEINLTKSIATDGSTVLESGNGTFCFLRLTPGALLVTISGNDQGQFGSAALDEIRLEILRHGKLELLIDAEQAELVTVEVSQEWTRFFAMTRQQLTRVSVLTGSKLINLTVAIAQHLSQTGNLIQIYTDRSLFDVALAKASTAQVIKNARA</sequence>
<name>A0A845HQ21_9BURK</name>
<proteinExistence type="predicted"/>
<keyword evidence="2" id="KW-1185">Reference proteome</keyword>
<evidence type="ECO:0008006" key="3">
    <source>
        <dbReference type="Google" id="ProtNLM"/>
    </source>
</evidence>
<organism evidence="1 2">
    <name type="scientific">Duganella vulcania</name>
    <dbReference type="NCBI Taxonomy" id="2692166"/>
    <lineage>
        <taxon>Bacteria</taxon>
        <taxon>Pseudomonadati</taxon>
        <taxon>Pseudomonadota</taxon>
        <taxon>Betaproteobacteria</taxon>
        <taxon>Burkholderiales</taxon>
        <taxon>Oxalobacteraceae</taxon>
        <taxon>Telluria group</taxon>
        <taxon>Duganella</taxon>
    </lineage>
</organism>
<dbReference type="EMBL" id="WWCV01000096">
    <property type="protein sequence ID" value="MYN20830.1"/>
    <property type="molecule type" value="Genomic_DNA"/>
</dbReference>
<evidence type="ECO:0000313" key="2">
    <source>
        <dbReference type="Proteomes" id="UP000484875"/>
    </source>
</evidence>
<dbReference type="RefSeq" id="WP_161093087.1">
    <property type="nucleotide sequence ID" value="NZ_WWCV01000096.1"/>
</dbReference>
<dbReference type="Proteomes" id="UP000484875">
    <property type="component" value="Unassembled WGS sequence"/>
</dbReference>
<accession>A0A845HQ21</accession>
<evidence type="ECO:0000313" key="1">
    <source>
        <dbReference type="EMBL" id="MYN20830.1"/>
    </source>
</evidence>
<comment type="caution">
    <text evidence="1">The sequence shown here is derived from an EMBL/GenBank/DDBJ whole genome shotgun (WGS) entry which is preliminary data.</text>
</comment>
<reference evidence="1 2" key="1">
    <citation type="submission" date="2019-12" db="EMBL/GenBank/DDBJ databases">
        <title>Novel species isolated from a subtropical stream in China.</title>
        <authorList>
            <person name="Lu H."/>
        </authorList>
    </citation>
    <scope>NUCLEOTIDE SEQUENCE [LARGE SCALE GENOMIC DNA]</scope>
    <source>
        <strain evidence="1 2">FT107W</strain>
    </source>
</reference>
<protein>
    <recommendedName>
        <fullName evidence="3">STAS domain-containing protein</fullName>
    </recommendedName>
</protein>